<proteinExistence type="predicted"/>
<gene>
    <name evidence="3" type="primary">pabB</name>
    <name evidence="3" type="ORF">MHA01_27120</name>
</gene>
<evidence type="ECO:0000259" key="2">
    <source>
        <dbReference type="Pfam" id="PF04715"/>
    </source>
</evidence>
<protein>
    <submittedName>
        <fullName evidence="3">Para-aminobenzoate synthase</fullName>
    </submittedName>
</protein>
<name>A0A510YBS0_MARHA</name>
<dbReference type="InterPro" id="IPR019999">
    <property type="entry name" value="Anth_synth_I-like"/>
</dbReference>
<dbReference type="Gene3D" id="3.60.120.10">
    <property type="entry name" value="Anthranilate synthase"/>
    <property type="match status" value="1"/>
</dbReference>
<feature type="domain" description="Anthranilate synthase component I N-terminal" evidence="2">
    <location>
        <begin position="42"/>
        <end position="174"/>
    </location>
</feature>
<dbReference type="PANTHER" id="PTHR11236:SF41">
    <property type="entry name" value="AMINODEOXYCHORISMATE SYNTHASE COMPONENT 1"/>
    <property type="match status" value="1"/>
</dbReference>
<dbReference type="PANTHER" id="PTHR11236">
    <property type="entry name" value="AMINOBENZOATE/ANTHRANILATE SYNTHASE"/>
    <property type="match status" value="1"/>
</dbReference>
<dbReference type="Pfam" id="PF04715">
    <property type="entry name" value="Anth_synt_I_N"/>
    <property type="match status" value="1"/>
</dbReference>
<organism evidence="3 4">
    <name type="scientific">Marinococcus halophilus</name>
    <dbReference type="NCBI Taxonomy" id="1371"/>
    <lineage>
        <taxon>Bacteria</taxon>
        <taxon>Bacillati</taxon>
        <taxon>Bacillota</taxon>
        <taxon>Bacilli</taxon>
        <taxon>Bacillales</taxon>
        <taxon>Bacillaceae</taxon>
        <taxon>Marinococcus</taxon>
    </lineage>
</organism>
<sequence length="501" mass="56571">MKERELDKTGGINIMDERLARGPQAEKSYTQTTTSFFQTNDQFFQAFEFLAREEPYHVLLESGRQGELDIAALRPFAVIEGKNGETSFHRHESTEMHAGDPLEALAKWMEPYHLPTASALPAFQGGAVGQISYDYVRYVEHLPELAVDDLRMPDVYFLLYDLFFIHDKKTGETWVWHLHAEGEDTVKFVEGWKKAWLEAAEKSSGQECLEAEKAVSAEKSVPSFSEELFGGAVEQIKEYITAGDAFQVNLSTRQTQLLHTSAFHIYQKLRELNPSPYMGYMHTPDWQTVSASPELLVKKRGAEVSTRPIAGTRSRGKDEEEDMALEQELMGTEKERAEHVMLVDLERNDLGRVCRYGSVTVDELMAVERYSHVMHIVSNVRGILAETEQVYDMIRAVFPGGTITGAPKVRTMEIIEELEPVRRGFYTGAFGWIGYNKDAELNISIRTMLAKDGYAHVQAGAGVVIDSDPKAEYKESIKKAKALWEAKRQSEAEAGITYEQS</sequence>
<evidence type="ECO:0000313" key="4">
    <source>
        <dbReference type="Proteomes" id="UP000321051"/>
    </source>
</evidence>
<dbReference type="InterPro" id="IPR015890">
    <property type="entry name" value="Chorismate_C"/>
</dbReference>
<dbReference type="Proteomes" id="UP000321051">
    <property type="component" value="Unassembled WGS sequence"/>
</dbReference>
<evidence type="ECO:0000259" key="1">
    <source>
        <dbReference type="Pfam" id="PF00425"/>
    </source>
</evidence>
<dbReference type="AlphaFoldDB" id="A0A510YBS0"/>
<keyword evidence="4" id="KW-1185">Reference proteome</keyword>
<dbReference type="EMBL" id="BJUN01000019">
    <property type="protein sequence ID" value="GEK59807.1"/>
    <property type="molecule type" value="Genomic_DNA"/>
</dbReference>
<dbReference type="Pfam" id="PF00425">
    <property type="entry name" value="Chorismate_bind"/>
    <property type="match status" value="1"/>
</dbReference>
<comment type="caution">
    <text evidence="3">The sequence shown here is derived from an EMBL/GenBank/DDBJ whole genome shotgun (WGS) entry which is preliminary data.</text>
</comment>
<evidence type="ECO:0000313" key="3">
    <source>
        <dbReference type="EMBL" id="GEK59807.1"/>
    </source>
</evidence>
<feature type="domain" description="Chorismate-utilising enzyme C-terminal" evidence="1">
    <location>
        <begin position="227"/>
        <end position="479"/>
    </location>
</feature>
<dbReference type="InterPro" id="IPR005801">
    <property type="entry name" value="ADC_synthase"/>
</dbReference>
<dbReference type="STRING" id="1371.GCA_900166605_00008"/>
<accession>A0A510YBS0</accession>
<dbReference type="PRINTS" id="PR00095">
    <property type="entry name" value="ANTSNTHASEI"/>
</dbReference>
<dbReference type="GO" id="GO:0000162">
    <property type="term" value="P:L-tryptophan biosynthetic process"/>
    <property type="evidence" value="ECO:0007669"/>
    <property type="project" value="TreeGrafter"/>
</dbReference>
<reference evidence="3 4" key="1">
    <citation type="submission" date="2019-07" db="EMBL/GenBank/DDBJ databases">
        <title>Whole genome shotgun sequence of Marinococcus halophilus NBRC 102359.</title>
        <authorList>
            <person name="Hosoyama A."/>
            <person name="Uohara A."/>
            <person name="Ohji S."/>
            <person name="Ichikawa N."/>
        </authorList>
    </citation>
    <scope>NUCLEOTIDE SEQUENCE [LARGE SCALE GENOMIC DNA]</scope>
    <source>
        <strain evidence="3 4">NBRC 102359</strain>
    </source>
</reference>
<dbReference type="InterPro" id="IPR006805">
    <property type="entry name" value="Anth_synth_I_N"/>
</dbReference>
<dbReference type="SUPFAM" id="SSF56322">
    <property type="entry name" value="ADC synthase"/>
    <property type="match status" value="1"/>
</dbReference>